<protein>
    <submittedName>
        <fullName evidence="1">Uncharacterized protein</fullName>
    </submittedName>
</protein>
<reference evidence="1" key="1">
    <citation type="journal article" date="2023" name="Science">
        <title>Genome structures resolve the early diversification of teleost fishes.</title>
        <authorList>
            <person name="Parey E."/>
            <person name="Louis A."/>
            <person name="Montfort J."/>
            <person name="Bouchez O."/>
            <person name="Roques C."/>
            <person name="Iampietro C."/>
            <person name="Lluch J."/>
            <person name="Castinel A."/>
            <person name="Donnadieu C."/>
            <person name="Desvignes T."/>
            <person name="Floi Bucao C."/>
            <person name="Jouanno E."/>
            <person name="Wen M."/>
            <person name="Mejri S."/>
            <person name="Dirks R."/>
            <person name="Jansen H."/>
            <person name="Henkel C."/>
            <person name="Chen W.J."/>
            <person name="Zahm M."/>
            <person name="Cabau C."/>
            <person name="Klopp C."/>
            <person name="Thompson A.W."/>
            <person name="Robinson-Rechavi M."/>
            <person name="Braasch I."/>
            <person name="Lecointre G."/>
            <person name="Bobe J."/>
            <person name="Postlethwait J.H."/>
            <person name="Berthelot C."/>
            <person name="Roest Crollius H."/>
            <person name="Guiguen Y."/>
        </authorList>
    </citation>
    <scope>NUCLEOTIDE SEQUENCE</scope>
    <source>
        <strain evidence="1">NC1722</strain>
    </source>
</reference>
<comment type="caution">
    <text evidence="1">The sequence shown here is derived from an EMBL/GenBank/DDBJ whole genome shotgun (WGS) entry which is preliminary data.</text>
</comment>
<evidence type="ECO:0000313" key="1">
    <source>
        <dbReference type="EMBL" id="KAJ8408549.1"/>
    </source>
</evidence>
<dbReference type="Proteomes" id="UP001221898">
    <property type="component" value="Unassembled WGS sequence"/>
</dbReference>
<accession>A0AAD7STI4</accession>
<keyword evidence="2" id="KW-1185">Reference proteome</keyword>
<proteinExistence type="predicted"/>
<organism evidence="1 2">
    <name type="scientific">Aldrovandia affinis</name>
    <dbReference type="NCBI Taxonomy" id="143900"/>
    <lineage>
        <taxon>Eukaryota</taxon>
        <taxon>Metazoa</taxon>
        <taxon>Chordata</taxon>
        <taxon>Craniata</taxon>
        <taxon>Vertebrata</taxon>
        <taxon>Euteleostomi</taxon>
        <taxon>Actinopterygii</taxon>
        <taxon>Neopterygii</taxon>
        <taxon>Teleostei</taxon>
        <taxon>Notacanthiformes</taxon>
        <taxon>Halosauridae</taxon>
        <taxon>Aldrovandia</taxon>
    </lineage>
</organism>
<sequence length="146" mass="15791">MQEGAGDCGLICDSFLQSCSSFQQQVREQKLEPFALGRLEEVHFTLAPTSPPLSLGLSVHNRNNKAAALRAPAQADRFFMAGINQACIWAPRGPSGLAVGHPSRARNTHSHNTEHLEARELWPAVFWTSGFRPVIGSVASAAMTVP</sequence>
<evidence type="ECO:0000313" key="2">
    <source>
        <dbReference type="Proteomes" id="UP001221898"/>
    </source>
</evidence>
<dbReference type="AlphaFoldDB" id="A0AAD7STI4"/>
<gene>
    <name evidence="1" type="ORF">AAFF_G00251840</name>
</gene>
<name>A0AAD7STI4_9TELE</name>
<dbReference type="EMBL" id="JAINUG010000034">
    <property type="protein sequence ID" value="KAJ8408549.1"/>
    <property type="molecule type" value="Genomic_DNA"/>
</dbReference>